<reference evidence="2 3" key="1">
    <citation type="submission" date="2024-01" db="EMBL/GenBank/DDBJ databases">
        <title>The genome of the rayed Mediterranean limpet Patella caerulea (Linnaeus, 1758).</title>
        <authorList>
            <person name="Anh-Thu Weber A."/>
            <person name="Halstead-Nussloch G."/>
        </authorList>
    </citation>
    <scope>NUCLEOTIDE SEQUENCE [LARGE SCALE GENOMIC DNA]</scope>
    <source>
        <strain evidence="2">AATW-2023a</strain>
        <tissue evidence="2">Whole specimen</tissue>
    </source>
</reference>
<accession>A0AAN8JLN6</accession>
<dbReference type="Pfam" id="PF15074">
    <property type="entry name" value="CFAP90"/>
    <property type="match status" value="1"/>
</dbReference>
<proteinExistence type="predicted"/>
<dbReference type="PANTHER" id="PTHR34444">
    <property type="entry name" value="LOC361192"/>
    <property type="match status" value="1"/>
</dbReference>
<evidence type="ECO:0000256" key="1">
    <source>
        <dbReference type="SAM" id="MobiDB-lite"/>
    </source>
</evidence>
<dbReference type="EMBL" id="JAZGQO010000009">
    <property type="protein sequence ID" value="KAK6178308.1"/>
    <property type="molecule type" value="Genomic_DNA"/>
</dbReference>
<dbReference type="PANTHER" id="PTHR34444:SF1">
    <property type="entry name" value="CILIA- AND FLAGELLA-ASSOCIATED PROTEIN 90"/>
    <property type="match status" value="1"/>
</dbReference>
<gene>
    <name evidence="2" type="ORF">SNE40_013108</name>
</gene>
<evidence type="ECO:0000313" key="2">
    <source>
        <dbReference type="EMBL" id="KAK6178308.1"/>
    </source>
</evidence>
<name>A0AAN8JLN6_PATCE</name>
<dbReference type="Proteomes" id="UP001347796">
    <property type="component" value="Unassembled WGS sequence"/>
</dbReference>
<feature type="region of interest" description="Disordered" evidence="1">
    <location>
        <begin position="27"/>
        <end position="49"/>
    </location>
</feature>
<protein>
    <submittedName>
        <fullName evidence="2">Uncharacterized protein</fullName>
    </submittedName>
</protein>
<organism evidence="2 3">
    <name type="scientific">Patella caerulea</name>
    <name type="common">Rayed Mediterranean limpet</name>
    <dbReference type="NCBI Taxonomy" id="87958"/>
    <lineage>
        <taxon>Eukaryota</taxon>
        <taxon>Metazoa</taxon>
        <taxon>Spiralia</taxon>
        <taxon>Lophotrochozoa</taxon>
        <taxon>Mollusca</taxon>
        <taxon>Gastropoda</taxon>
        <taxon>Patellogastropoda</taxon>
        <taxon>Patelloidea</taxon>
        <taxon>Patellidae</taxon>
        <taxon>Patella</taxon>
    </lineage>
</organism>
<dbReference type="AlphaFoldDB" id="A0AAN8JLN6"/>
<keyword evidence="3" id="KW-1185">Reference proteome</keyword>
<sequence>MSGYIEVHTERNSFRLSGRPCEISSYAFVPKNRNDPPERTYFNTPQTQGQNIDERIKRPGSATYDRLFKYPEGYNNKLHRDDREHAKSQGLHVNHEVSLYVVSLCY</sequence>
<comment type="caution">
    <text evidence="2">The sequence shown here is derived from an EMBL/GenBank/DDBJ whole genome shotgun (WGS) entry which is preliminary data.</text>
</comment>
<evidence type="ECO:0000313" key="3">
    <source>
        <dbReference type="Proteomes" id="UP001347796"/>
    </source>
</evidence>
<dbReference type="InterPro" id="IPR027901">
    <property type="entry name" value="CFAP90"/>
</dbReference>